<dbReference type="Pfam" id="PF00501">
    <property type="entry name" value="AMP-binding"/>
    <property type="match status" value="1"/>
</dbReference>
<dbReference type="InterPro" id="IPR025110">
    <property type="entry name" value="AMP-bd_C"/>
</dbReference>
<keyword evidence="6" id="KW-1185">Reference proteome</keyword>
<feature type="domain" description="AMP-dependent synthetase/ligase" evidence="3">
    <location>
        <begin position="33"/>
        <end position="389"/>
    </location>
</feature>
<dbReference type="Gene3D" id="3.30.300.30">
    <property type="match status" value="1"/>
</dbReference>
<evidence type="ECO:0000259" key="3">
    <source>
        <dbReference type="Pfam" id="PF00501"/>
    </source>
</evidence>
<gene>
    <name evidence="5" type="ORF">V5799_000009</name>
</gene>
<sequence>MRARIEDGVVYSPFPAAEIPCCSFYEAAKEALFKDPDKLALTDGAVAVACRELFVRMQRYAAGFQKHGVKPGDRVCVAIGNSVDSFAAMWGCVFTGASVVLASVSYTERELRYRLNDSDSTHILTEPAYAEITTKAAASLKLKAFFATGPVEGFVSTAAFRDLDEAAFREVPIQDPRNCVLCTCYTSGTTGLPKGAVITHYSFLANLATARPCLCWEESDVVLVASSLSHASGFLFVTTGILLGAAVVMAPAGVQFERVKQLVSKYKVTTLSILSGHFGLLVDEMHRTGHRLPGVRRINLCGSAFPQAARKTVQAMFRDLEWIVDMYAMTESMAVLCSTSVHAAAGTDVGFPAAWSQIKVIDVVTRQNLGPNHTGEICFRAPTVLKEYYKRPKETAEIFDNEGWCKTGDAGYYDEDGRLFIVQRLKEMIKCIDNQVNPAEIEELILQEHWEQISEVAVVGLPHPKYGQSPAAAVVLRDHSGNKYDPANLAKRIKATIAGFYVKEFFSKFQKRSFSV</sequence>
<comment type="caution">
    <text evidence="5">The sequence shown here is derived from an EMBL/GenBank/DDBJ whole genome shotgun (WGS) entry which is preliminary data.</text>
</comment>
<dbReference type="InterPro" id="IPR042099">
    <property type="entry name" value="ANL_N_sf"/>
</dbReference>
<dbReference type="Proteomes" id="UP001321473">
    <property type="component" value="Unassembled WGS sequence"/>
</dbReference>
<dbReference type="GO" id="GO:0016405">
    <property type="term" value="F:CoA-ligase activity"/>
    <property type="evidence" value="ECO:0007669"/>
    <property type="project" value="TreeGrafter"/>
</dbReference>
<dbReference type="EMBL" id="JARKHS020035377">
    <property type="protein sequence ID" value="KAK8757289.1"/>
    <property type="molecule type" value="Genomic_DNA"/>
</dbReference>
<name>A0AAQ4D499_AMBAM</name>
<evidence type="ECO:0000259" key="4">
    <source>
        <dbReference type="Pfam" id="PF13193"/>
    </source>
</evidence>
<organism evidence="5 6">
    <name type="scientific">Amblyomma americanum</name>
    <name type="common">Lone star tick</name>
    <dbReference type="NCBI Taxonomy" id="6943"/>
    <lineage>
        <taxon>Eukaryota</taxon>
        <taxon>Metazoa</taxon>
        <taxon>Ecdysozoa</taxon>
        <taxon>Arthropoda</taxon>
        <taxon>Chelicerata</taxon>
        <taxon>Arachnida</taxon>
        <taxon>Acari</taxon>
        <taxon>Parasitiformes</taxon>
        <taxon>Ixodida</taxon>
        <taxon>Ixodoidea</taxon>
        <taxon>Ixodidae</taxon>
        <taxon>Amblyomminae</taxon>
        <taxon>Amblyomma</taxon>
    </lineage>
</organism>
<evidence type="ECO:0000313" key="5">
    <source>
        <dbReference type="EMBL" id="KAK8757289.1"/>
    </source>
</evidence>
<accession>A0AAQ4D499</accession>
<dbReference type="PANTHER" id="PTHR24096">
    <property type="entry name" value="LONG-CHAIN-FATTY-ACID--COA LIGASE"/>
    <property type="match status" value="1"/>
</dbReference>
<feature type="domain" description="AMP-binding enzyme C-terminal" evidence="4">
    <location>
        <begin position="447"/>
        <end position="500"/>
    </location>
</feature>
<protein>
    <recommendedName>
        <fullName evidence="7">Acyl-coa synthetase</fullName>
    </recommendedName>
</protein>
<proteinExistence type="predicted"/>
<dbReference type="AlphaFoldDB" id="A0AAQ4D499"/>
<evidence type="ECO:0008006" key="7">
    <source>
        <dbReference type="Google" id="ProtNLM"/>
    </source>
</evidence>
<dbReference type="SUPFAM" id="SSF56801">
    <property type="entry name" value="Acetyl-CoA synthetase-like"/>
    <property type="match status" value="1"/>
</dbReference>
<dbReference type="PANTHER" id="PTHR24096:SF422">
    <property type="entry name" value="BCDNA.GH02901"/>
    <property type="match status" value="1"/>
</dbReference>
<evidence type="ECO:0000313" key="6">
    <source>
        <dbReference type="Proteomes" id="UP001321473"/>
    </source>
</evidence>
<comment type="subcellular location">
    <subcellularLocation>
        <location evidence="1">Peroxisome</location>
    </subcellularLocation>
</comment>
<evidence type="ECO:0000256" key="2">
    <source>
        <dbReference type="ARBA" id="ARBA00023140"/>
    </source>
</evidence>
<dbReference type="InterPro" id="IPR045851">
    <property type="entry name" value="AMP-bd_C_sf"/>
</dbReference>
<dbReference type="GO" id="GO:0005777">
    <property type="term" value="C:peroxisome"/>
    <property type="evidence" value="ECO:0007669"/>
    <property type="project" value="UniProtKB-SubCell"/>
</dbReference>
<evidence type="ECO:0000256" key="1">
    <source>
        <dbReference type="ARBA" id="ARBA00004275"/>
    </source>
</evidence>
<dbReference type="Gene3D" id="3.40.50.12780">
    <property type="entry name" value="N-terminal domain of ligase-like"/>
    <property type="match status" value="1"/>
</dbReference>
<dbReference type="InterPro" id="IPR000873">
    <property type="entry name" value="AMP-dep_synth/lig_dom"/>
</dbReference>
<reference evidence="5 6" key="1">
    <citation type="journal article" date="2023" name="Arcadia Sci">
        <title>De novo assembly of a long-read Amblyomma americanum tick genome.</title>
        <authorList>
            <person name="Chou S."/>
            <person name="Poskanzer K.E."/>
            <person name="Rollins M."/>
            <person name="Thuy-Boun P.S."/>
        </authorList>
    </citation>
    <scope>NUCLEOTIDE SEQUENCE [LARGE SCALE GENOMIC DNA]</scope>
    <source>
        <strain evidence="5">F_SG_1</strain>
        <tissue evidence="5">Salivary glands</tissue>
    </source>
</reference>
<keyword evidence="2" id="KW-0576">Peroxisome</keyword>
<dbReference type="Pfam" id="PF13193">
    <property type="entry name" value="AMP-binding_C"/>
    <property type="match status" value="1"/>
</dbReference>